<evidence type="ECO:0000313" key="3">
    <source>
        <dbReference type="Proteomes" id="UP000053815"/>
    </source>
</evidence>
<dbReference type="OrthoDB" id="1901244at2759"/>
<organism evidence="2">
    <name type="scientific">Mucor ambiguus</name>
    <dbReference type="NCBI Taxonomy" id="91626"/>
    <lineage>
        <taxon>Eukaryota</taxon>
        <taxon>Fungi</taxon>
        <taxon>Fungi incertae sedis</taxon>
        <taxon>Mucoromycota</taxon>
        <taxon>Mucoromycotina</taxon>
        <taxon>Mucoromycetes</taxon>
        <taxon>Mucorales</taxon>
        <taxon>Mucorineae</taxon>
        <taxon>Mucoraceae</taxon>
        <taxon>Mucor</taxon>
    </lineage>
</organism>
<dbReference type="InterPro" id="IPR010686">
    <property type="entry name" value="OBAP-like"/>
</dbReference>
<dbReference type="PANTHER" id="PTHR31360:SF0">
    <property type="entry name" value="OIL BODY-ASSOCIATED PROTEIN 1B"/>
    <property type="match status" value="1"/>
</dbReference>
<name>A0A0C9MJH1_9FUNG</name>
<sequence length="213" mass="24429">MSDNSNDKSLLTKAFDATGGMLQSFTPIKQIHQHVCGLHFYANDKKRSVEAHHYCTHVGEDMHQCVIYDSDSPNAKLIGIEYIITKKKFDALPVDEKKYWHSHVYEVKSGTLFMPFSGLIPKTVQDNTELKEMEHLVNTYGKTYHFWQVDRGDEIPLGEPQLMMAYTKDGQIPEEKTKSIEKKFGISVQEKRKQREGIAFQEPDVAADVYAKI</sequence>
<accession>A0A0C9MJH1</accession>
<evidence type="ECO:0000313" key="2">
    <source>
        <dbReference type="EMBL" id="GAN10991.1"/>
    </source>
</evidence>
<dbReference type="EMBL" id="DF836733">
    <property type="protein sequence ID" value="GAN10991.1"/>
    <property type="molecule type" value="Genomic_DNA"/>
</dbReference>
<protein>
    <submittedName>
        <fullName evidence="2">DUF1264-domain-containing protein</fullName>
    </submittedName>
</protein>
<dbReference type="Proteomes" id="UP000053815">
    <property type="component" value="Unassembled WGS sequence"/>
</dbReference>
<dbReference type="AlphaFoldDB" id="A0A0C9MJH1"/>
<reference evidence="2" key="1">
    <citation type="submission" date="2014-09" db="EMBL/GenBank/DDBJ databases">
        <title>Draft genome sequence of an oleaginous Mucoromycotina fungus Mucor ambiguus NBRC6742.</title>
        <authorList>
            <person name="Takeda I."/>
            <person name="Yamane N."/>
            <person name="Morita T."/>
            <person name="Tamano K."/>
            <person name="Machida M."/>
            <person name="Baker S."/>
            <person name="Koike H."/>
        </authorList>
    </citation>
    <scope>NUCLEOTIDE SEQUENCE</scope>
    <source>
        <strain evidence="2">NBRC 6742</strain>
    </source>
</reference>
<dbReference type="STRING" id="91626.A0A0C9MJH1"/>
<evidence type="ECO:0000256" key="1">
    <source>
        <dbReference type="ARBA" id="ARBA00009740"/>
    </source>
</evidence>
<dbReference type="Pfam" id="PF06884">
    <property type="entry name" value="DUF1264"/>
    <property type="match status" value="1"/>
</dbReference>
<gene>
    <name evidence="2" type="ORF">MAM1_0444d10542</name>
</gene>
<comment type="similarity">
    <text evidence="1">Belongs to the OBAP family.</text>
</comment>
<keyword evidence="3" id="KW-1185">Reference proteome</keyword>
<proteinExistence type="inferred from homology"/>
<dbReference type="PANTHER" id="PTHR31360">
    <property type="match status" value="1"/>
</dbReference>